<comment type="catalytic activity">
    <reaction evidence="1">
        <text>Random endo-hydrolysis of N-acetyl-beta-D-glucosaminide (1-&gt;4)-beta-linkages in chitin and chitodextrins.</text>
        <dbReference type="EC" id="3.2.1.14"/>
    </reaction>
</comment>
<feature type="domain" description="LysM" evidence="16">
    <location>
        <begin position="326"/>
        <end position="370"/>
    </location>
</feature>
<dbReference type="GO" id="GO:0008061">
    <property type="term" value="F:chitin binding"/>
    <property type="evidence" value="ECO:0007669"/>
    <property type="project" value="UniProtKB-KW"/>
</dbReference>
<dbReference type="OrthoDB" id="73875at2759"/>
<feature type="signal peptide" evidence="15">
    <location>
        <begin position="1"/>
        <end position="20"/>
    </location>
</feature>
<gene>
    <name evidence="18" type="ORF">ALTATR162_LOCUS9366</name>
</gene>
<name>A0A8J2I8E5_9PLEO</name>
<dbReference type="EC" id="3.2.1.14" evidence="3"/>
<evidence type="ECO:0000256" key="6">
    <source>
        <dbReference type="ARBA" id="ARBA00023024"/>
    </source>
</evidence>
<evidence type="ECO:0000256" key="1">
    <source>
        <dbReference type="ARBA" id="ARBA00000822"/>
    </source>
</evidence>
<protein>
    <recommendedName>
        <fullName evidence="3">chitinase</fullName>
        <ecNumber evidence="3">3.2.1.14</ecNumber>
    </recommendedName>
</protein>
<organism evidence="18 19">
    <name type="scientific">Alternaria atra</name>
    <dbReference type="NCBI Taxonomy" id="119953"/>
    <lineage>
        <taxon>Eukaryota</taxon>
        <taxon>Fungi</taxon>
        <taxon>Dikarya</taxon>
        <taxon>Ascomycota</taxon>
        <taxon>Pezizomycotina</taxon>
        <taxon>Dothideomycetes</taxon>
        <taxon>Pleosporomycetidae</taxon>
        <taxon>Pleosporales</taxon>
        <taxon>Pleosporineae</taxon>
        <taxon>Pleosporaceae</taxon>
        <taxon>Alternaria</taxon>
        <taxon>Alternaria sect. Ulocladioides</taxon>
    </lineage>
</organism>
<dbReference type="SUPFAM" id="SSF54106">
    <property type="entry name" value="LysM domain"/>
    <property type="match status" value="3"/>
</dbReference>
<dbReference type="Gene3D" id="3.30.60.10">
    <property type="entry name" value="Endochitinase-like"/>
    <property type="match status" value="1"/>
</dbReference>
<dbReference type="PROSITE" id="PS51782">
    <property type="entry name" value="LYSM"/>
    <property type="match status" value="3"/>
</dbReference>
<feature type="domain" description="GH18" evidence="17">
    <location>
        <begin position="586"/>
        <end position="975"/>
    </location>
</feature>
<evidence type="ECO:0000256" key="9">
    <source>
        <dbReference type="ARBA" id="ARBA00023295"/>
    </source>
</evidence>
<dbReference type="Gene3D" id="3.10.350.10">
    <property type="entry name" value="LysM domain"/>
    <property type="match status" value="3"/>
</dbReference>
<dbReference type="Gene3D" id="3.10.50.10">
    <property type="match status" value="1"/>
</dbReference>
<evidence type="ECO:0000259" key="16">
    <source>
        <dbReference type="PROSITE" id="PS51782"/>
    </source>
</evidence>
<feature type="region of interest" description="Disordered" evidence="13">
    <location>
        <begin position="292"/>
        <end position="316"/>
    </location>
</feature>
<dbReference type="Pfam" id="PF01476">
    <property type="entry name" value="LysM"/>
    <property type="match status" value="3"/>
</dbReference>
<reference evidence="18" key="1">
    <citation type="submission" date="2021-05" db="EMBL/GenBank/DDBJ databases">
        <authorList>
            <person name="Stam R."/>
        </authorList>
    </citation>
    <scope>NUCLEOTIDE SEQUENCE</scope>
    <source>
        <strain evidence="18">CS162</strain>
    </source>
</reference>
<dbReference type="SMART" id="SM00636">
    <property type="entry name" value="Glyco_18"/>
    <property type="match status" value="1"/>
</dbReference>
<evidence type="ECO:0000256" key="7">
    <source>
        <dbReference type="ARBA" id="ARBA00023026"/>
    </source>
</evidence>
<feature type="compositionally biased region" description="Low complexity" evidence="13">
    <location>
        <begin position="295"/>
        <end position="309"/>
    </location>
</feature>
<evidence type="ECO:0000313" key="19">
    <source>
        <dbReference type="Proteomes" id="UP000676310"/>
    </source>
</evidence>
<evidence type="ECO:0000256" key="5">
    <source>
        <dbReference type="ARBA" id="ARBA00022801"/>
    </source>
</evidence>
<evidence type="ECO:0000256" key="2">
    <source>
        <dbReference type="ARBA" id="ARBA00008682"/>
    </source>
</evidence>
<dbReference type="Pfam" id="PF00187">
    <property type="entry name" value="Chitin_bind_1"/>
    <property type="match status" value="1"/>
</dbReference>
<dbReference type="InterPro" id="IPR017853">
    <property type="entry name" value="GH"/>
</dbReference>
<dbReference type="Pfam" id="PF00704">
    <property type="entry name" value="Glyco_hydro_18"/>
    <property type="match status" value="1"/>
</dbReference>
<dbReference type="PANTHER" id="PTHR47700:SF2">
    <property type="entry name" value="CHITINASE"/>
    <property type="match status" value="1"/>
</dbReference>
<keyword evidence="9 11" id="KW-0326">Glycosidase</keyword>
<dbReference type="GeneID" id="67021579"/>
<dbReference type="GO" id="GO:0000272">
    <property type="term" value="P:polysaccharide catabolic process"/>
    <property type="evidence" value="ECO:0007669"/>
    <property type="project" value="UniProtKB-KW"/>
</dbReference>
<evidence type="ECO:0000256" key="11">
    <source>
        <dbReference type="RuleBase" id="RU000489"/>
    </source>
</evidence>
<keyword evidence="10" id="KW-0624">Polysaccharide degradation</keyword>
<proteinExistence type="inferred from homology"/>
<evidence type="ECO:0000256" key="15">
    <source>
        <dbReference type="SAM" id="SignalP"/>
    </source>
</evidence>
<dbReference type="SUPFAM" id="SSF54556">
    <property type="entry name" value="Chitinase insertion domain"/>
    <property type="match status" value="1"/>
</dbReference>
<evidence type="ECO:0000259" key="17">
    <source>
        <dbReference type="PROSITE" id="PS51910"/>
    </source>
</evidence>
<comment type="similarity">
    <text evidence="2">Belongs to the glycosyl hydrolase 18 family. Chitinase class V subfamily.</text>
</comment>
<dbReference type="SMART" id="SM00257">
    <property type="entry name" value="LysM"/>
    <property type="match status" value="3"/>
</dbReference>
<feature type="domain" description="LysM" evidence="16">
    <location>
        <begin position="389"/>
        <end position="434"/>
    </location>
</feature>
<evidence type="ECO:0000256" key="8">
    <source>
        <dbReference type="ARBA" id="ARBA00023277"/>
    </source>
</evidence>
<dbReference type="CDD" id="cd00035">
    <property type="entry name" value="ChtBD1"/>
    <property type="match status" value="1"/>
</dbReference>
<dbReference type="CDD" id="cd00118">
    <property type="entry name" value="LysM"/>
    <property type="match status" value="2"/>
</dbReference>
<evidence type="ECO:0000256" key="13">
    <source>
        <dbReference type="SAM" id="MobiDB-lite"/>
    </source>
</evidence>
<evidence type="ECO:0000256" key="14">
    <source>
        <dbReference type="SAM" id="Phobius"/>
    </source>
</evidence>
<dbReference type="GO" id="GO:0008843">
    <property type="term" value="F:endochitinase activity"/>
    <property type="evidence" value="ECO:0007669"/>
    <property type="project" value="UniProtKB-EC"/>
</dbReference>
<keyword evidence="8" id="KW-0119">Carbohydrate metabolism</keyword>
<dbReference type="InterPro" id="IPR018392">
    <property type="entry name" value="LysM"/>
</dbReference>
<dbReference type="SUPFAM" id="SSF57016">
    <property type="entry name" value="Plant lectins/antimicrobial peptides"/>
    <property type="match status" value="1"/>
</dbReference>
<sequence>MRAFFPSFVLIARLGVGVLAIPSDDHIAIRAEDAGDDLDEWLAAAQRVSAEALKACPSSCSTASNKNLTSRAEWFLFPDATKLALCNETMLLDMVVKSAINDDAARTVVRACSADYDSGVKVAFVAEEGKASLCTTANRVLEQNSIYLHQPQVGADNEFSVNHLLSAGRQIANHLGLQEPSCTNNAMEFAYSQSSSIGLFAGAEVHQHGITKVVLEKLLQYAQDKAVSKTTVVQLCGSDGRGADYSFGIVATSAKNLAFVQEAVRTWASGACVPATAGEEWMNVDLRVPGPVAGASNSTNTTTAANNTTPARMESRSRLSIRADCRTTTVQSGDGCAAVASRCGISQVDLQKLNRLNICKTLVKDEKVCCSTGTLPSTLPAGNSDGTCKTIEVASGDSCGSLASKCGISAADFMKANTKTDLCSKLGEGQKVCCSNGKYPDLKPKKDANGNCAVYTTKKDDYCSKIAVSRDITVTELESFNKKTWGWNGCDRLFPDFKMCVSEGSPPMPANMNGTTQPSAGTDLATLNPCPLNVCCNIWGQCGMTDDFCVISKSETGAPGTSAPGKNGCISNCGRDIIKGSAPASKIKLAYYESWNFNRPCLTMNVDEIDTSIYTHIHFAFANVTRGDYRVEITDPKVLEQFEIFKGMTDVKKIVSLGGWAFSTEPGTFQILREAAQPANREKFKNNLISFMNEHNLDGIDLDWEYPGAPDIPEIPSDDPVNGLNYYRLLSSLKSSVGSSKSVSFAAPASYWYLKSFPIKNMAKDLDYIVYMTYDLHGQWDYGNKWTSPGCDTGNCLRSHVNETETKDALSMVTKAGAASNKIVVGVASYGRSFKMAQSGCNSEECRFTGSPRLSNAAKGRCTETAGYISNAEIDEIIESGNVKKKWTSEGSNIMVYNDTEWVAWMDDAMKEYRAQFYDSYNFAGTTDWAVDLQAFTDGSGGGDDDEGYTDLDYWSECTGKYTTLEQLEDAKNDLPAHCVEQYMLDVEISNYEGALKKYKDLMDNGYDKKFEVYEKYSRDQVPEQINNFMATDKVDKYFNCKETRYATCCSSCRYPTCILDCVDGGKDCKSGRMTLEIACPKMEFEDKGLDVGERIPNATFSFKDEEGFWNDLGETWGIEKSWVSFGRRRMQYSNGCQGAGERVNECIDAAPDWWYDYPRPSDNIEIYNPKKVIGDSYDTASGTLDRFKTMRVAGLYDEQTQMADLVDAASIPSYSAVEAVEAMEKIAEKADELEKQEREEMILNFIMGILFFIPVAGSAAGAAGLTAVRSMLRLIGTIGEAGMLVHDLVENPENAFMTVFSYLAGAGVGRSGFKNAANARRGMSSKEYESLGNVKVKLDKLTSIRGSSCKI</sequence>
<dbReference type="EMBL" id="CAJRGZ010000023">
    <property type="protein sequence ID" value="CAG5179598.1"/>
    <property type="molecule type" value="Genomic_DNA"/>
</dbReference>
<evidence type="ECO:0000256" key="10">
    <source>
        <dbReference type="ARBA" id="ARBA00023326"/>
    </source>
</evidence>
<dbReference type="PROSITE" id="PS01095">
    <property type="entry name" value="GH18_1"/>
    <property type="match status" value="1"/>
</dbReference>
<keyword evidence="5 11" id="KW-0378">Hydrolase</keyword>
<dbReference type="InterPro" id="IPR036779">
    <property type="entry name" value="LysM_dom_sf"/>
</dbReference>
<keyword evidence="14" id="KW-0812">Transmembrane</keyword>
<evidence type="ECO:0000256" key="4">
    <source>
        <dbReference type="ARBA" id="ARBA00022669"/>
    </source>
</evidence>
<dbReference type="Gene3D" id="3.20.20.80">
    <property type="entry name" value="Glycosidases"/>
    <property type="match status" value="1"/>
</dbReference>
<dbReference type="Proteomes" id="UP000676310">
    <property type="component" value="Unassembled WGS sequence"/>
</dbReference>
<keyword evidence="7" id="KW-0843">Virulence</keyword>
<dbReference type="CDD" id="cd02878">
    <property type="entry name" value="GH18_zymocin_alpha"/>
    <property type="match status" value="1"/>
</dbReference>
<dbReference type="RefSeq" id="XP_043172934.1">
    <property type="nucleotide sequence ID" value="XM_043316999.1"/>
</dbReference>
<feature type="domain" description="LysM" evidence="16">
    <location>
        <begin position="453"/>
        <end position="501"/>
    </location>
</feature>
<dbReference type="InterPro" id="IPR029070">
    <property type="entry name" value="Chitinase_insertion_sf"/>
</dbReference>
<keyword evidence="6" id="KW-0146">Chitin degradation</keyword>
<evidence type="ECO:0000256" key="12">
    <source>
        <dbReference type="SAM" id="Coils"/>
    </source>
</evidence>
<feature type="coiled-coil region" evidence="12">
    <location>
        <begin position="1217"/>
        <end position="1244"/>
    </location>
</feature>
<feature type="chain" id="PRO_5035237393" description="chitinase" evidence="15">
    <location>
        <begin position="21"/>
        <end position="1352"/>
    </location>
</feature>
<dbReference type="InterPro" id="IPR053214">
    <property type="entry name" value="LysM12-like"/>
</dbReference>
<dbReference type="InterPro" id="IPR011583">
    <property type="entry name" value="Chitinase_II/V-like_cat"/>
</dbReference>
<feature type="transmembrane region" description="Helical" evidence="14">
    <location>
        <begin position="1242"/>
        <end position="1266"/>
    </location>
</feature>
<dbReference type="InterPro" id="IPR036861">
    <property type="entry name" value="Endochitinase-like_sf"/>
</dbReference>
<dbReference type="SUPFAM" id="SSF51445">
    <property type="entry name" value="(Trans)glycosidases"/>
    <property type="match status" value="1"/>
</dbReference>
<dbReference type="PANTHER" id="PTHR47700">
    <property type="entry name" value="V CHITINASE, PUTATIVE (AFU_ORTHOLOGUE AFUA_6G13720)-RELATED"/>
    <property type="match status" value="1"/>
</dbReference>
<dbReference type="InterPro" id="IPR001002">
    <property type="entry name" value="Chitin-bd_1"/>
</dbReference>
<dbReference type="GO" id="GO:0006032">
    <property type="term" value="P:chitin catabolic process"/>
    <property type="evidence" value="ECO:0007669"/>
    <property type="project" value="UniProtKB-KW"/>
</dbReference>
<evidence type="ECO:0000256" key="3">
    <source>
        <dbReference type="ARBA" id="ARBA00012729"/>
    </source>
</evidence>
<accession>A0A8J2I8E5</accession>
<dbReference type="PROSITE" id="PS51910">
    <property type="entry name" value="GH18_2"/>
    <property type="match status" value="1"/>
</dbReference>
<comment type="caution">
    <text evidence="18">The sequence shown here is derived from an EMBL/GenBank/DDBJ whole genome shotgun (WGS) entry which is preliminary data.</text>
</comment>
<keyword evidence="19" id="KW-1185">Reference proteome</keyword>
<dbReference type="InterPro" id="IPR001223">
    <property type="entry name" value="Glyco_hydro18_cat"/>
</dbReference>
<keyword evidence="4" id="KW-0147">Chitin-binding</keyword>
<keyword evidence="14" id="KW-1133">Transmembrane helix</keyword>
<keyword evidence="15" id="KW-0732">Signal</keyword>
<keyword evidence="12" id="KW-0175">Coiled coil</keyword>
<keyword evidence="14" id="KW-0472">Membrane</keyword>
<evidence type="ECO:0000313" key="18">
    <source>
        <dbReference type="EMBL" id="CAG5179598.1"/>
    </source>
</evidence>
<dbReference type="InterPro" id="IPR001579">
    <property type="entry name" value="Glyco_hydro_18_chit_AS"/>
</dbReference>